<evidence type="ECO:0000256" key="2">
    <source>
        <dbReference type="ARBA" id="ARBA00022679"/>
    </source>
</evidence>
<evidence type="ECO:0000313" key="13">
    <source>
        <dbReference type="EMBL" id="KAG2205916.1"/>
    </source>
</evidence>
<dbReference type="GO" id="GO:0006281">
    <property type="term" value="P:DNA repair"/>
    <property type="evidence" value="ECO:0007669"/>
    <property type="project" value="UniProtKB-KW"/>
</dbReference>
<dbReference type="Pfam" id="PF00817">
    <property type="entry name" value="IMS"/>
    <property type="match status" value="1"/>
</dbReference>
<evidence type="ECO:0000313" key="14">
    <source>
        <dbReference type="Proteomes" id="UP000650833"/>
    </source>
</evidence>
<dbReference type="GO" id="GO:0070987">
    <property type="term" value="P:error-free translesion synthesis"/>
    <property type="evidence" value="ECO:0007669"/>
    <property type="project" value="UniProtKB-ARBA"/>
</dbReference>
<dbReference type="GO" id="GO:0005634">
    <property type="term" value="C:nucleus"/>
    <property type="evidence" value="ECO:0007669"/>
    <property type="project" value="UniProtKB-SubCell"/>
</dbReference>
<evidence type="ECO:0000256" key="6">
    <source>
        <dbReference type="ARBA" id="ARBA00022833"/>
    </source>
</evidence>
<dbReference type="GO" id="GO:0035861">
    <property type="term" value="C:site of double-strand break"/>
    <property type="evidence" value="ECO:0007669"/>
    <property type="project" value="TreeGrafter"/>
</dbReference>
<dbReference type="PANTHER" id="PTHR45873:SF1">
    <property type="entry name" value="DNA POLYMERASE ETA"/>
    <property type="match status" value="1"/>
</dbReference>
<dbReference type="InterPro" id="IPR043502">
    <property type="entry name" value="DNA/RNA_pol_sf"/>
</dbReference>
<proteinExistence type="predicted"/>
<dbReference type="InterPro" id="IPR043128">
    <property type="entry name" value="Rev_trsase/Diguanyl_cyclase"/>
</dbReference>
<feature type="domain" description="UBZ3-type" evidence="12">
    <location>
        <begin position="539"/>
        <end position="573"/>
    </location>
</feature>
<evidence type="ECO:0000256" key="5">
    <source>
        <dbReference type="ARBA" id="ARBA00022771"/>
    </source>
</evidence>
<keyword evidence="5" id="KW-0863">Zinc-finger</keyword>
<dbReference type="GO" id="GO:0003684">
    <property type="term" value="F:damaged DNA binding"/>
    <property type="evidence" value="ECO:0007669"/>
    <property type="project" value="InterPro"/>
</dbReference>
<keyword evidence="3" id="KW-0479">Metal-binding</keyword>
<dbReference type="GO" id="GO:0009314">
    <property type="term" value="P:response to radiation"/>
    <property type="evidence" value="ECO:0007669"/>
    <property type="project" value="TreeGrafter"/>
</dbReference>
<gene>
    <name evidence="13" type="ORF">INT46_002536</name>
</gene>
<feature type="region of interest" description="Disordered" evidence="10">
    <location>
        <begin position="576"/>
        <end position="626"/>
    </location>
</feature>
<evidence type="ECO:0000259" key="12">
    <source>
        <dbReference type="PROSITE" id="PS51907"/>
    </source>
</evidence>
<dbReference type="Gene3D" id="3.40.1170.60">
    <property type="match status" value="1"/>
</dbReference>
<keyword evidence="14" id="KW-1185">Reference proteome</keyword>
<dbReference type="OrthoDB" id="5723at2759"/>
<feature type="compositionally biased region" description="Low complexity" evidence="10">
    <location>
        <begin position="489"/>
        <end position="518"/>
    </location>
</feature>
<dbReference type="InterPro" id="IPR001126">
    <property type="entry name" value="UmuC"/>
</dbReference>
<dbReference type="PANTHER" id="PTHR45873">
    <property type="entry name" value="DNA POLYMERASE ETA"/>
    <property type="match status" value="1"/>
</dbReference>
<dbReference type="FunFam" id="1.10.150.20:FF:000014">
    <property type="entry name" value="Polymerase (DNA directed), eta"/>
    <property type="match status" value="1"/>
</dbReference>
<dbReference type="GO" id="GO:0042276">
    <property type="term" value="P:error-prone translesion synthesis"/>
    <property type="evidence" value="ECO:0007669"/>
    <property type="project" value="TreeGrafter"/>
</dbReference>
<dbReference type="SUPFAM" id="SSF56672">
    <property type="entry name" value="DNA/RNA polymerases"/>
    <property type="match status" value="1"/>
</dbReference>
<dbReference type="Proteomes" id="UP000650833">
    <property type="component" value="Unassembled WGS sequence"/>
</dbReference>
<keyword evidence="2" id="KW-0808">Transferase</keyword>
<evidence type="ECO:0000256" key="7">
    <source>
        <dbReference type="ARBA" id="ARBA00023204"/>
    </source>
</evidence>
<dbReference type="GO" id="GO:0008270">
    <property type="term" value="F:zinc ion binding"/>
    <property type="evidence" value="ECO:0007669"/>
    <property type="project" value="UniProtKB-KW"/>
</dbReference>
<comment type="caution">
    <text evidence="13">The sequence shown here is derived from an EMBL/GenBank/DDBJ whole genome shotgun (WGS) entry which is preliminary data.</text>
</comment>
<feature type="compositionally biased region" description="Low complexity" evidence="10">
    <location>
        <begin position="583"/>
        <end position="594"/>
    </location>
</feature>
<keyword evidence="7" id="KW-0234">DNA repair</keyword>
<evidence type="ECO:0000256" key="4">
    <source>
        <dbReference type="ARBA" id="ARBA00022763"/>
    </source>
</evidence>
<dbReference type="PIRSF" id="PIRSF036603">
    <property type="entry name" value="DPol_eta"/>
    <property type="match status" value="1"/>
</dbReference>
<evidence type="ECO:0000256" key="3">
    <source>
        <dbReference type="ARBA" id="ARBA00022723"/>
    </source>
</evidence>
<dbReference type="AlphaFoldDB" id="A0A8H7R7H1"/>
<feature type="compositionally biased region" description="Basic and acidic residues" evidence="10">
    <location>
        <begin position="604"/>
        <end position="613"/>
    </location>
</feature>
<evidence type="ECO:0000256" key="9">
    <source>
        <dbReference type="ARBA" id="ARBA00044975"/>
    </source>
</evidence>
<dbReference type="InterPro" id="IPR036775">
    <property type="entry name" value="DNA_pol_Y-fam_lit_finger_sf"/>
</dbReference>
<keyword evidence="4" id="KW-0227">DNA damage</keyword>
<feature type="region of interest" description="Disordered" evidence="10">
    <location>
        <begin position="486"/>
        <end position="519"/>
    </location>
</feature>
<reference evidence="13" key="1">
    <citation type="submission" date="2020-12" db="EMBL/GenBank/DDBJ databases">
        <title>Metabolic potential, ecology and presence of endohyphal bacteria is reflected in genomic diversity of Mucoromycotina.</title>
        <authorList>
            <person name="Muszewska A."/>
            <person name="Okrasinska A."/>
            <person name="Steczkiewicz K."/>
            <person name="Drgas O."/>
            <person name="Orlowska M."/>
            <person name="Perlinska-Lenart U."/>
            <person name="Aleksandrzak-Piekarczyk T."/>
            <person name="Szatraj K."/>
            <person name="Zielenkiewicz U."/>
            <person name="Pilsyk S."/>
            <person name="Malc E."/>
            <person name="Mieczkowski P."/>
            <person name="Kruszewska J.S."/>
            <person name="Biernat P."/>
            <person name="Pawlowska J."/>
        </authorList>
    </citation>
    <scope>NUCLEOTIDE SEQUENCE</scope>
    <source>
        <strain evidence="13">CBS 226.32</strain>
    </source>
</reference>
<comment type="subcellular location">
    <subcellularLocation>
        <location evidence="1">Nucleus</location>
    </subcellularLocation>
</comment>
<dbReference type="GO" id="GO:0005657">
    <property type="term" value="C:replication fork"/>
    <property type="evidence" value="ECO:0007669"/>
    <property type="project" value="TreeGrafter"/>
</dbReference>
<evidence type="ECO:0000256" key="10">
    <source>
        <dbReference type="SAM" id="MobiDB-lite"/>
    </source>
</evidence>
<protein>
    <recommendedName>
        <fullName evidence="9">DNA polymerase eta</fullName>
    </recommendedName>
</protein>
<sequence length="626" mass="72066">MSSLPIALRNSRCILHIDLDCFYCQVEQVRLGIPFDTPAAVQQWHGLIAVNYAAREKGIKKMTNVTEAKQLCPEIRLLHVATFAEHDTEPKYYKNPDRSTHKVSLDAYRNASRDIFKIFHKHCDKIQKIGTDEGFMDVTKIVNQRLIERYVDKMPELLEKLEDEDCNVFVNWDKLGCVIESREEEEKRLNPDLDYPEKSHWNTTTWRDLQLSLGAELAAEIRQEVYDKLGFFCSAGIAHYKAVAKLCSNENKPNKQTTLRESARLDFMGRTPFNKIRNLGGKLGNEVVEDLNIENASELWDHPIASLQKRFGESTGTFLYNICRGIDHEEVLPSKAPKSLMVAKSFTNPIELPENLQKWFTILAAELHRRIIQHYQEYGTWPKTITLRYATVTNPSYRSKGLGTLYRDDMKTHEILAKKFTNLYNSMEDGYPCIGLDLMASNLSHDESFKSHTINRFFTKSNNATAHRANGLEEVQQDMKPIVVDTEVNNNNNNNNNNNKNNNKNNNSNNKNDNSNKNKAQKGLFSHVTTSSTSLHEQQEGETYLCDKCNQNILITSVEEHSDYHFAMDLMNKERQQLHQNRSFPSSSSSSSNSTPVKKRKSKQEKLNEDDKKQKKSLFFQPKRTP</sequence>
<organism evidence="13 14">
    <name type="scientific">Mucor plumbeus</name>
    <dbReference type="NCBI Taxonomy" id="97098"/>
    <lineage>
        <taxon>Eukaryota</taxon>
        <taxon>Fungi</taxon>
        <taxon>Fungi incertae sedis</taxon>
        <taxon>Mucoromycota</taxon>
        <taxon>Mucoromycotina</taxon>
        <taxon>Mucoromycetes</taxon>
        <taxon>Mucorales</taxon>
        <taxon>Mucorineae</taxon>
        <taxon>Mucoraceae</taxon>
        <taxon>Mucor</taxon>
    </lineage>
</organism>
<evidence type="ECO:0000256" key="1">
    <source>
        <dbReference type="ARBA" id="ARBA00004123"/>
    </source>
</evidence>
<evidence type="ECO:0000259" key="11">
    <source>
        <dbReference type="PROSITE" id="PS50173"/>
    </source>
</evidence>
<dbReference type="PROSITE" id="PS50173">
    <property type="entry name" value="UMUC"/>
    <property type="match status" value="1"/>
</dbReference>
<dbReference type="Gene3D" id="3.30.1490.100">
    <property type="entry name" value="DNA polymerase, Y-family, little finger domain"/>
    <property type="match status" value="1"/>
</dbReference>
<dbReference type="InterPro" id="IPR041298">
    <property type="entry name" value="UBZ3"/>
</dbReference>
<dbReference type="EMBL" id="JAEPRC010000163">
    <property type="protein sequence ID" value="KAG2205916.1"/>
    <property type="molecule type" value="Genomic_DNA"/>
</dbReference>
<name>A0A8H7R7H1_9FUNG</name>
<keyword evidence="8" id="KW-0539">Nucleus</keyword>
<dbReference type="Pfam" id="PF21704">
    <property type="entry name" value="POLH-Rev1_HhH"/>
    <property type="match status" value="1"/>
</dbReference>
<dbReference type="GO" id="GO:0003887">
    <property type="term" value="F:DNA-directed DNA polymerase activity"/>
    <property type="evidence" value="ECO:0007669"/>
    <property type="project" value="TreeGrafter"/>
</dbReference>
<dbReference type="InterPro" id="IPR052230">
    <property type="entry name" value="DNA_polymerase_eta"/>
</dbReference>
<keyword evidence="6" id="KW-0862">Zinc</keyword>
<evidence type="ECO:0000256" key="8">
    <source>
        <dbReference type="ARBA" id="ARBA00023242"/>
    </source>
</evidence>
<dbReference type="Pfam" id="PF11799">
    <property type="entry name" value="IMS_C"/>
    <property type="match status" value="1"/>
</dbReference>
<accession>A0A8H7R7H1</accession>
<dbReference type="GO" id="GO:0007064">
    <property type="term" value="P:mitotic sister chromatid cohesion"/>
    <property type="evidence" value="ECO:0007669"/>
    <property type="project" value="UniProtKB-ARBA"/>
</dbReference>
<dbReference type="FunFam" id="3.40.1170.60:FF:000008">
    <property type="entry name" value="DNA polymerase eta subunit"/>
    <property type="match status" value="1"/>
</dbReference>
<dbReference type="PROSITE" id="PS51907">
    <property type="entry name" value="ZF_UBZ3"/>
    <property type="match status" value="1"/>
</dbReference>
<dbReference type="SUPFAM" id="SSF100879">
    <property type="entry name" value="Lesion bypass DNA polymerase (Y-family), little finger domain"/>
    <property type="match status" value="1"/>
</dbReference>
<dbReference type="InterPro" id="IPR017961">
    <property type="entry name" value="DNA_pol_Y-fam_little_finger"/>
</dbReference>
<dbReference type="Gene3D" id="3.30.70.270">
    <property type="match status" value="1"/>
</dbReference>
<dbReference type="Pfam" id="PF18439">
    <property type="entry name" value="zf_UBZ"/>
    <property type="match status" value="1"/>
</dbReference>
<dbReference type="Gene3D" id="1.10.150.20">
    <property type="entry name" value="5' to 3' exonuclease, C-terminal subdomain"/>
    <property type="match status" value="1"/>
</dbReference>
<feature type="domain" description="UmuC" evidence="11">
    <location>
        <begin position="14"/>
        <end position="280"/>
    </location>
</feature>